<organism evidence="2 3">
    <name type="scientific">Rhododendron simsii</name>
    <name type="common">Sims's rhododendron</name>
    <dbReference type="NCBI Taxonomy" id="118357"/>
    <lineage>
        <taxon>Eukaryota</taxon>
        <taxon>Viridiplantae</taxon>
        <taxon>Streptophyta</taxon>
        <taxon>Embryophyta</taxon>
        <taxon>Tracheophyta</taxon>
        <taxon>Spermatophyta</taxon>
        <taxon>Magnoliopsida</taxon>
        <taxon>eudicotyledons</taxon>
        <taxon>Gunneridae</taxon>
        <taxon>Pentapetalae</taxon>
        <taxon>asterids</taxon>
        <taxon>Ericales</taxon>
        <taxon>Ericaceae</taxon>
        <taxon>Ericoideae</taxon>
        <taxon>Rhodoreae</taxon>
        <taxon>Rhododendron</taxon>
    </lineage>
</organism>
<keyword evidence="3" id="KW-1185">Reference proteome</keyword>
<sequence length="239" mass="26302">MLLSSLPKNWETLVVTVSNSAPDGVVSVSQVTSSLLNEEIRRKSTGSSHSEAFVAKPRGRGKSHMKWECLKLKFKEENHAKHGDKKQENTTAVSSDGELMVVCDESCVNLVCQDTNWVIDSGASFHVTSRADFFTFYNEGDLGCVRMGNEGLSKIVGMGNICLETSVGCKLVLKDVRHVPDIHLNLISTGKLDDEGYNNHFGNEKWKLAKGSLVVPKGNKTCLLYTMKGKISRGLCKYT</sequence>
<dbReference type="EMBL" id="WJXA01000002">
    <property type="protein sequence ID" value="KAF7149741.1"/>
    <property type="molecule type" value="Genomic_DNA"/>
</dbReference>
<proteinExistence type="predicted"/>
<evidence type="ECO:0000313" key="3">
    <source>
        <dbReference type="Proteomes" id="UP000626092"/>
    </source>
</evidence>
<evidence type="ECO:0000313" key="2">
    <source>
        <dbReference type="EMBL" id="KAF7149741.1"/>
    </source>
</evidence>
<dbReference type="InterPro" id="IPR054722">
    <property type="entry name" value="PolX-like_BBD"/>
</dbReference>
<accession>A0A834HKL5</accession>
<reference evidence="2" key="1">
    <citation type="submission" date="2019-11" db="EMBL/GenBank/DDBJ databases">
        <authorList>
            <person name="Liu Y."/>
            <person name="Hou J."/>
            <person name="Li T.-Q."/>
            <person name="Guan C.-H."/>
            <person name="Wu X."/>
            <person name="Wu H.-Z."/>
            <person name="Ling F."/>
            <person name="Zhang R."/>
            <person name="Shi X.-G."/>
            <person name="Ren J.-P."/>
            <person name="Chen E.-F."/>
            <person name="Sun J.-M."/>
        </authorList>
    </citation>
    <scope>NUCLEOTIDE SEQUENCE</scope>
    <source>
        <strain evidence="2">Adult_tree_wgs_1</strain>
        <tissue evidence="2">Leaves</tissue>
    </source>
</reference>
<dbReference type="Proteomes" id="UP000626092">
    <property type="component" value="Unassembled WGS sequence"/>
</dbReference>
<feature type="domain" description="Retrovirus-related Pol polyprotein from transposon TNT 1-94-like beta-barrel" evidence="1">
    <location>
        <begin position="117"/>
        <end position="197"/>
    </location>
</feature>
<dbReference type="PANTHER" id="PTHR47592">
    <property type="entry name" value="PBF68 PROTEIN"/>
    <property type="match status" value="1"/>
</dbReference>
<dbReference type="OrthoDB" id="1683578at2759"/>
<evidence type="ECO:0000259" key="1">
    <source>
        <dbReference type="Pfam" id="PF22936"/>
    </source>
</evidence>
<dbReference type="Pfam" id="PF22936">
    <property type="entry name" value="Pol_BBD"/>
    <property type="match status" value="1"/>
</dbReference>
<gene>
    <name evidence="2" type="ORF">RHSIM_Rhsim02G0038500</name>
</gene>
<comment type="caution">
    <text evidence="2">The sequence shown here is derived from an EMBL/GenBank/DDBJ whole genome shotgun (WGS) entry which is preliminary data.</text>
</comment>
<dbReference type="PANTHER" id="PTHR47592:SF31">
    <property type="entry name" value="ZINC FINGER, CCHC-TYPE-RELATED"/>
    <property type="match status" value="1"/>
</dbReference>
<name>A0A834HKL5_RHOSS</name>
<dbReference type="AlphaFoldDB" id="A0A834HKL5"/>
<protein>
    <recommendedName>
        <fullName evidence="1">Retrovirus-related Pol polyprotein from transposon TNT 1-94-like beta-barrel domain-containing protein</fullName>
    </recommendedName>
</protein>